<organism evidence="1 2">
    <name type="scientific">Heterorhabditis bacteriophora</name>
    <name type="common">Entomopathogenic nematode worm</name>
    <dbReference type="NCBI Taxonomy" id="37862"/>
    <lineage>
        <taxon>Eukaryota</taxon>
        <taxon>Metazoa</taxon>
        <taxon>Ecdysozoa</taxon>
        <taxon>Nematoda</taxon>
        <taxon>Chromadorea</taxon>
        <taxon>Rhabditida</taxon>
        <taxon>Rhabditina</taxon>
        <taxon>Rhabditomorpha</taxon>
        <taxon>Strongyloidea</taxon>
        <taxon>Heterorhabditidae</taxon>
        <taxon>Heterorhabditis</taxon>
    </lineage>
</organism>
<sequence length="94" mass="10284">MILPRTETPSLQLPTAAPYMETAGSVPADQHNGGGTVLCCVEKKKTSTVLFSSTREDFVNNYVILTLNGIIIILNKLYQSSEDHNYAISSYTSN</sequence>
<name>A0A1I7XAY0_HETBA</name>
<evidence type="ECO:0000313" key="1">
    <source>
        <dbReference type="Proteomes" id="UP000095283"/>
    </source>
</evidence>
<reference evidence="2" key="1">
    <citation type="submission" date="2016-11" db="UniProtKB">
        <authorList>
            <consortium name="WormBaseParasite"/>
        </authorList>
    </citation>
    <scope>IDENTIFICATION</scope>
</reference>
<dbReference type="AlphaFoldDB" id="A0A1I7XAY0"/>
<proteinExistence type="predicted"/>
<evidence type="ECO:0000313" key="2">
    <source>
        <dbReference type="WBParaSite" id="Hba_14846"/>
    </source>
</evidence>
<dbReference type="Proteomes" id="UP000095283">
    <property type="component" value="Unplaced"/>
</dbReference>
<dbReference type="WBParaSite" id="Hba_14846">
    <property type="protein sequence ID" value="Hba_14846"/>
    <property type="gene ID" value="Hba_14846"/>
</dbReference>
<protein>
    <submittedName>
        <fullName evidence="2">Uncharacterized protein</fullName>
    </submittedName>
</protein>
<keyword evidence="1" id="KW-1185">Reference proteome</keyword>
<accession>A0A1I7XAY0</accession>